<organism evidence="4 5">
    <name type="scientific">Prymnesium parvum</name>
    <name type="common">Toxic golden alga</name>
    <dbReference type="NCBI Taxonomy" id="97485"/>
    <lineage>
        <taxon>Eukaryota</taxon>
        <taxon>Haptista</taxon>
        <taxon>Haptophyta</taxon>
        <taxon>Prymnesiophyceae</taxon>
        <taxon>Prymnesiales</taxon>
        <taxon>Prymnesiaceae</taxon>
        <taxon>Prymnesium</taxon>
    </lineage>
</organism>
<proteinExistence type="predicted"/>
<keyword evidence="1" id="KW-0175">Coiled coil</keyword>
<dbReference type="PROSITE" id="PS50826">
    <property type="entry name" value="RUN"/>
    <property type="match status" value="1"/>
</dbReference>
<dbReference type="PANTHER" id="PTHR45956">
    <property type="entry name" value="RUN AND FYVE DOMAIN-CONTAINING PROTEIN 2-LIKE PROTEIN"/>
    <property type="match status" value="1"/>
</dbReference>
<comment type="caution">
    <text evidence="4">The sequence shown here is derived from an EMBL/GenBank/DDBJ whole genome shotgun (WGS) entry which is preliminary data.</text>
</comment>
<feature type="domain" description="RUN" evidence="3">
    <location>
        <begin position="207"/>
        <end position="360"/>
    </location>
</feature>
<reference evidence="4 5" key="1">
    <citation type="journal article" date="2024" name="Science">
        <title>Giant polyketide synthase enzymes in the biosynthesis of giant marine polyether toxins.</title>
        <authorList>
            <person name="Fallon T.R."/>
            <person name="Shende V.V."/>
            <person name="Wierzbicki I.H."/>
            <person name="Pendleton A.L."/>
            <person name="Watervoot N.F."/>
            <person name="Auber R.P."/>
            <person name="Gonzalez D.J."/>
            <person name="Wisecaver J.H."/>
            <person name="Moore B.S."/>
        </authorList>
    </citation>
    <scope>NUCLEOTIDE SEQUENCE [LARGE SCALE GENOMIC DNA]</scope>
    <source>
        <strain evidence="4 5">12B1</strain>
    </source>
</reference>
<dbReference type="Pfam" id="PF02759">
    <property type="entry name" value="RUN"/>
    <property type="match status" value="1"/>
</dbReference>
<dbReference type="SUPFAM" id="SSF140741">
    <property type="entry name" value="RUN domain-like"/>
    <property type="match status" value="1"/>
</dbReference>
<name>A0AB34JU49_PRYPA</name>
<sequence length="392" mass="40956">MAALFRRKSASGDPQKARSSAGMLRGLSGAGEADDSPTAALATHSTVAQEEPLTPKLPITPGRYTPIGTKRASGLLSPSETGTAAASSAYRDIVGAADGPEPKQVESAALEDSALGAADASGVQPGAVLVSVAPVQEEDHAPVDEPVEPMPPASAETDALTSAAAQYGIGPAQEIIPVAHSLLLDELRHAVAQLYGEAASSRGLPAGEGSFAVQSLIGVIEQLLGHALQTKQFGVFRACTFWQYIDSVAQLSSYLRWPTPLPLHSADPTAIVDHFFQVVREVRSAPVPRTDGGRGRCFVRLALQRGLLSGFMQVLAADHALLGLWYGEQALLRHEDALCSSATILSSLQAFDFSALQPFSAHLDLANPFSVSIASGSCPSNSCRKKSPKEGF</sequence>
<dbReference type="CDD" id="cd17671">
    <property type="entry name" value="RUN"/>
    <property type="match status" value="1"/>
</dbReference>
<dbReference type="InterPro" id="IPR004012">
    <property type="entry name" value="Run_dom"/>
</dbReference>
<dbReference type="AlphaFoldDB" id="A0AB34JU49"/>
<evidence type="ECO:0000259" key="3">
    <source>
        <dbReference type="PROSITE" id="PS50826"/>
    </source>
</evidence>
<evidence type="ECO:0000256" key="2">
    <source>
        <dbReference type="SAM" id="MobiDB-lite"/>
    </source>
</evidence>
<dbReference type="SMART" id="SM00593">
    <property type="entry name" value="RUN"/>
    <property type="match status" value="1"/>
</dbReference>
<dbReference type="PANTHER" id="PTHR45956:SF6">
    <property type="entry name" value="RUN DOMAIN-CONTAINING PROTEIN"/>
    <property type="match status" value="1"/>
</dbReference>
<dbReference type="EMBL" id="JBGBPQ010000004">
    <property type="protein sequence ID" value="KAL1525214.1"/>
    <property type="molecule type" value="Genomic_DNA"/>
</dbReference>
<evidence type="ECO:0000313" key="4">
    <source>
        <dbReference type="EMBL" id="KAL1525214.1"/>
    </source>
</evidence>
<feature type="region of interest" description="Disordered" evidence="2">
    <location>
        <begin position="1"/>
        <end position="83"/>
    </location>
</feature>
<dbReference type="InterPro" id="IPR037213">
    <property type="entry name" value="Run_dom_sf"/>
</dbReference>
<keyword evidence="5" id="KW-1185">Reference proteome</keyword>
<evidence type="ECO:0000256" key="1">
    <source>
        <dbReference type="ARBA" id="ARBA00023054"/>
    </source>
</evidence>
<accession>A0AB34JU49</accession>
<dbReference type="Gene3D" id="1.20.58.900">
    <property type="match status" value="1"/>
</dbReference>
<gene>
    <name evidence="4" type="ORF">AB1Y20_020081</name>
</gene>
<evidence type="ECO:0000313" key="5">
    <source>
        <dbReference type="Proteomes" id="UP001515480"/>
    </source>
</evidence>
<dbReference type="Proteomes" id="UP001515480">
    <property type="component" value="Unassembled WGS sequence"/>
</dbReference>
<protein>
    <recommendedName>
        <fullName evidence="3">RUN domain-containing protein</fullName>
    </recommendedName>
</protein>
<dbReference type="InterPro" id="IPR047335">
    <property type="entry name" value="RUFY1-3"/>
</dbReference>